<protein>
    <submittedName>
        <fullName evidence="2">FBA_2 domain-containing protein</fullName>
    </submittedName>
</protein>
<dbReference type="PANTHER" id="PTHR21503">
    <property type="entry name" value="F-BOX-CONTAINING HYPOTHETICAL PROTEIN C.ELEGANS"/>
    <property type="match status" value="1"/>
</dbReference>
<sequence length="297" mass="35405">MHLRDENSFWEERIKLDFREKRIRCRISSHPDTGIPILWCKSEYKTLLPMTLHHYICDIFNLSSDIQIKFRASEISEFPDTNVVDNLKVDGYILEERDDHRMFFENLQINNCFDLSSEVFIEPESSILSVNYLRYASYRITKDHLIKFRGRGAWFTNSYSIKTDDVIAFIEDWYYGSNTKLEVMSVGLGRTEDIKVDRSRVFKFFRVLPWDPKKRGGRFKYPQAFAQISRRDLADCFLEMDIERESDGMLATIMIDDDKFRFYVWHERFPDPSTTQPILYTRPGDHNLFFVTGNVHF</sequence>
<dbReference type="Proteomes" id="UP000095282">
    <property type="component" value="Unplaced"/>
</dbReference>
<dbReference type="WBParaSite" id="Csp11.Scaffold492.g2149.t1">
    <property type="protein sequence ID" value="Csp11.Scaffold492.g2149.t1"/>
    <property type="gene ID" value="Csp11.Scaffold492.g2149"/>
</dbReference>
<keyword evidence="1" id="KW-1185">Reference proteome</keyword>
<proteinExistence type="predicted"/>
<dbReference type="eggNOG" id="ENOG502THJ8">
    <property type="taxonomic scope" value="Eukaryota"/>
</dbReference>
<dbReference type="PANTHER" id="PTHR21503:SF8">
    <property type="entry name" value="F-BOX ASSOCIATED DOMAIN-CONTAINING PROTEIN-RELATED"/>
    <property type="match status" value="1"/>
</dbReference>
<organism evidence="1 2">
    <name type="scientific">Caenorhabditis tropicalis</name>
    <dbReference type="NCBI Taxonomy" id="1561998"/>
    <lineage>
        <taxon>Eukaryota</taxon>
        <taxon>Metazoa</taxon>
        <taxon>Ecdysozoa</taxon>
        <taxon>Nematoda</taxon>
        <taxon>Chromadorea</taxon>
        <taxon>Rhabditida</taxon>
        <taxon>Rhabditina</taxon>
        <taxon>Rhabditomorpha</taxon>
        <taxon>Rhabditoidea</taxon>
        <taxon>Rhabditidae</taxon>
        <taxon>Peloderinae</taxon>
        <taxon>Caenorhabditis</taxon>
    </lineage>
</organism>
<evidence type="ECO:0000313" key="1">
    <source>
        <dbReference type="Proteomes" id="UP000095282"/>
    </source>
</evidence>
<name>A0A1I7T3U0_9PELO</name>
<evidence type="ECO:0000313" key="2">
    <source>
        <dbReference type="WBParaSite" id="Csp11.Scaffold492.g2149.t1"/>
    </source>
</evidence>
<accession>A0A1I7T3U0</accession>
<dbReference type="AlphaFoldDB" id="A0A1I7T3U0"/>
<reference evidence="2" key="1">
    <citation type="submission" date="2016-11" db="UniProtKB">
        <authorList>
            <consortium name="WormBaseParasite"/>
        </authorList>
    </citation>
    <scope>IDENTIFICATION</scope>
</reference>